<evidence type="ECO:0000313" key="1">
    <source>
        <dbReference type="EMBL" id="BCU82815.1"/>
    </source>
</evidence>
<dbReference type="EMBL" id="AP024601">
    <property type="protein sequence ID" value="BCU82815.1"/>
    <property type="molecule type" value="Genomic_DNA"/>
</dbReference>
<name>A0A8D5ZNK0_9BACL</name>
<sequence length="47" mass="5463">MNVLETDDKAIRLYEKYGFEVEGILKNDKILSDGDYYNTILMGRFNG</sequence>
<proteinExistence type="predicted"/>
<reference evidence="1" key="2">
    <citation type="journal article" date="2021" name="Microbiol. Resour. Announc.">
        <title>Complete Genome Sequence of Polycladomyces abyssicola JIR-001T, Isolated from Hemipelagic Sediment in Deep Seawater.</title>
        <authorList>
            <person name="Tsubouchi T."/>
            <person name="Kaneko Y."/>
        </authorList>
    </citation>
    <scope>NUCLEOTIDE SEQUENCE</scope>
    <source>
        <strain evidence="1">JIR-001</strain>
    </source>
</reference>
<dbReference type="Proteomes" id="UP000677436">
    <property type="component" value="Chromosome"/>
</dbReference>
<dbReference type="InterPro" id="IPR016181">
    <property type="entry name" value="Acyl_CoA_acyltransferase"/>
</dbReference>
<accession>A0A8D5ZNK0</accession>
<dbReference type="Gene3D" id="3.40.630.30">
    <property type="match status" value="1"/>
</dbReference>
<organism evidence="1 2">
    <name type="scientific">Polycladomyces abyssicola</name>
    <dbReference type="NCBI Taxonomy" id="1125966"/>
    <lineage>
        <taxon>Bacteria</taxon>
        <taxon>Bacillati</taxon>
        <taxon>Bacillota</taxon>
        <taxon>Bacilli</taxon>
        <taxon>Bacillales</taxon>
        <taxon>Thermoactinomycetaceae</taxon>
        <taxon>Polycladomyces</taxon>
    </lineage>
</organism>
<evidence type="ECO:0000313" key="2">
    <source>
        <dbReference type="Proteomes" id="UP000677436"/>
    </source>
</evidence>
<reference evidence="1" key="1">
    <citation type="journal article" date="2013" name="Int. J. Syst. Evol. Microbiol.">
        <title>Polycladomyces abyssicola gen. nov., sp. nov., a thermophilic filamentous bacterium isolated from hemipelagic sediment.</title>
        <authorList>
            <person name="Tsubouchi T."/>
            <person name="Shimane Y."/>
            <person name="Mori K."/>
            <person name="Usui K."/>
            <person name="Hiraki T."/>
            <person name="Tame A."/>
            <person name="Uematsu K."/>
            <person name="Maruyama T."/>
            <person name="Hatada Y."/>
        </authorList>
    </citation>
    <scope>NUCLEOTIDE SEQUENCE</scope>
    <source>
        <strain evidence="1">JIR-001</strain>
    </source>
</reference>
<evidence type="ECO:0008006" key="3">
    <source>
        <dbReference type="Google" id="ProtNLM"/>
    </source>
</evidence>
<dbReference type="KEGG" id="pabs:JIR001_25980"/>
<protein>
    <recommendedName>
        <fullName evidence="3">Acetyltransferase</fullName>
    </recommendedName>
</protein>
<gene>
    <name evidence="1" type="ORF">JIR001_25980</name>
</gene>
<dbReference type="SUPFAM" id="SSF55729">
    <property type="entry name" value="Acyl-CoA N-acyltransferases (Nat)"/>
    <property type="match status" value="1"/>
</dbReference>
<dbReference type="AlphaFoldDB" id="A0A8D5ZNK0"/>
<keyword evidence="2" id="KW-1185">Reference proteome</keyword>